<name>C3TWS2_9ABAC</name>
<sequence length="280" mass="32098">MFDETLEATNNLMCQMNNDASHILKVAMSCDSDDRLLERAQVIVNNFVLPNSLNKKEISNSSKDCDVFEVRLDLKKQQNIKQTAFELVDKYYKREHNVSINPMLRFRESDGEIALPKNACTHHLIAEAHGVVEVMRKMCEQPIIIHNAFVLLPYCRQLKIILNKFSNDYCCASLIESSFLKLNAIIADSLNRLEAIKTLHDRVQIMLVFADDKPIYECNICRNVSNEEYFLKPDECCGYRICGMCYAKLWQHCKLYPVCPVCKTSFASSCGRSTVAKTET</sequence>
<keyword evidence="1" id="KW-0862">Zinc</keyword>
<organism evidence="3 4">
    <name type="scientific">Euproctis pseudoconspersa nucleopolyhedrovirus</name>
    <dbReference type="NCBI Taxonomy" id="307467"/>
    <lineage>
        <taxon>Viruses</taxon>
        <taxon>Viruses incertae sedis</taxon>
        <taxon>Naldaviricetes</taxon>
        <taxon>Lefavirales</taxon>
        <taxon>Baculoviridae</taxon>
        <taxon>Alphabaculovirus</taxon>
        <taxon>Alphabaculovirus eupseudoconspersae</taxon>
    </lineage>
</organism>
<accession>C3TWS2</accession>
<dbReference type="EMBL" id="FJ227128">
    <property type="protein sequence ID" value="ACO53464.1"/>
    <property type="molecule type" value="Genomic_DNA"/>
</dbReference>
<evidence type="ECO:0000313" key="4">
    <source>
        <dbReference type="Proteomes" id="UP000203846"/>
    </source>
</evidence>
<dbReference type="OrthoDB" id="14620at10239"/>
<keyword evidence="4" id="KW-1185">Reference proteome</keyword>
<feature type="domain" description="RING-type" evidence="2">
    <location>
        <begin position="218"/>
        <end position="263"/>
    </location>
</feature>
<dbReference type="SUPFAM" id="SSF57850">
    <property type="entry name" value="RING/U-box"/>
    <property type="match status" value="1"/>
</dbReference>
<dbReference type="KEGG" id="vg:7804680"/>
<dbReference type="GO" id="GO:0008270">
    <property type="term" value="F:zinc ion binding"/>
    <property type="evidence" value="ECO:0007669"/>
    <property type="project" value="UniProtKB-KW"/>
</dbReference>
<dbReference type="Pfam" id="PF05290">
    <property type="entry name" value="Baculo_IE-1"/>
    <property type="match status" value="1"/>
</dbReference>
<proteinExistence type="predicted"/>
<reference evidence="3 4" key="1">
    <citation type="journal article" date="2009" name="Virus Genes">
        <title>Morphology and genome of Euproctis pseudoconspersa nucleopolyhedrovirus.</title>
        <authorList>
            <person name="Tang X.D."/>
            <person name="Xiao Q."/>
            <person name="Ma X.C."/>
            <person name="Zhu Z.R."/>
            <person name="Zhang C.X."/>
        </authorList>
    </citation>
    <scope>NUCLEOTIDE SEQUENCE [LARGE SCALE GENOMIC DNA]</scope>
    <source>
        <strain evidence="3 4">Hangzhou</strain>
    </source>
</reference>
<dbReference type="PROSITE" id="PS50089">
    <property type="entry name" value="ZF_RING_2"/>
    <property type="match status" value="1"/>
</dbReference>
<evidence type="ECO:0000259" key="2">
    <source>
        <dbReference type="PROSITE" id="PS50089"/>
    </source>
</evidence>
<dbReference type="InterPro" id="IPR001841">
    <property type="entry name" value="Znf_RING"/>
</dbReference>
<dbReference type="Proteomes" id="UP000203846">
    <property type="component" value="Segment"/>
</dbReference>
<protein>
    <submittedName>
        <fullName evidence="3">Ie-0</fullName>
    </submittedName>
</protein>
<evidence type="ECO:0000256" key="1">
    <source>
        <dbReference type="PROSITE-ProRule" id="PRU00175"/>
    </source>
</evidence>
<dbReference type="RefSeq" id="YP_002854624.1">
    <property type="nucleotide sequence ID" value="NC_012639.1"/>
</dbReference>
<dbReference type="GeneID" id="7804680"/>
<keyword evidence="1" id="KW-0863">Zinc-finger</keyword>
<dbReference type="InterPro" id="IPR007954">
    <property type="entry name" value="Baculo_IE-1"/>
</dbReference>
<keyword evidence="1" id="KW-0479">Metal-binding</keyword>
<evidence type="ECO:0000313" key="3">
    <source>
        <dbReference type="EMBL" id="ACO53464.1"/>
    </source>
</evidence>